<dbReference type="AlphaFoldDB" id="A0A8S3INX0"/>
<evidence type="ECO:0000313" key="2">
    <source>
        <dbReference type="EMBL" id="CAF5202604.1"/>
    </source>
</evidence>
<dbReference type="PANTHER" id="PTHR31057">
    <property type="entry name" value="E3 UFM1-PROTEIN LIGASE 1"/>
    <property type="match status" value="1"/>
</dbReference>
<dbReference type="Proteomes" id="UP000676336">
    <property type="component" value="Unassembled WGS sequence"/>
</dbReference>
<dbReference type="GO" id="GO:1990592">
    <property type="term" value="P:protein K69-linked ufmylation"/>
    <property type="evidence" value="ECO:0007669"/>
    <property type="project" value="TreeGrafter"/>
</dbReference>
<name>A0A8S3INX0_9BILA</name>
<organism evidence="2 3">
    <name type="scientific">Rotaria magnacalcarata</name>
    <dbReference type="NCBI Taxonomy" id="392030"/>
    <lineage>
        <taxon>Eukaryota</taxon>
        <taxon>Metazoa</taxon>
        <taxon>Spiralia</taxon>
        <taxon>Gnathifera</taxon>
        <taxon>Rotifera</taxon>
        <taxon>Eurotatoria</taxon>
        <taxon>Bdelloidea</taxon>
        <taxon>Philodinida</taxon>
        <taxon>Philodinidae</taxon>
        <taxon>Rotaria</taxon>
    </lineage>
</organism>
<feature type="domain" description="E3 UFM1-protein ligase 1-like N-terminal" evidence="1">
    <location>
        <begin position="2"/>
        <end position="213"/>
    </location>
</feature>
<comment type="caution">
    <text evidence="2">The sequence shown here is derived from an EMBL/GenBank/DDBJ whole genome shotgun (WGS) entry which is preliminary data.</text>
</comment>
<dbReference type="GO" id="GO:0034976">
    <property type="term" value="P:response to endoplasmic reticulum stress"/>
    <property type="evidence" value="ECO:0007669"/>
    <property type="project" value="TreeGrafter"/>
</dbReference>
<evidence type="ECO:0000313" key="3">
    <source>
        <dbReference type="Proteomes" id="UP000676336"/>
    </source>
</evidence>
<dbReference type="InterPro" id="IPR018611">
    <property type="entry name" value="Ufl1"/>
</dbReference>
<proteinExistence type="predicted"/>
<sequence>KEGLLNVIYTTDGKDIITEQRLIREILDEIYANGGRINIVDLAQHLRIDLSYIENKIGDVCKEDSTLQFTLGQFISADYTNRLIEEITDILLERGLIAFSELIRQFDLPTEYLNSILTNRIIGSSQHNIKYESGTLYTENYVRLQQNILIGYLQGALLPLRVNELIKNTCINENLVQNLIVNLIRENRINGNLIGTTKENSIFYPKLYTDAQAK</sequence>
<feature type="non-terminal residue" evidence="2">
    <location>
        <position position="1"/>
    </location>
</feature>
<evidence type="ECO:0000259" key="1">
    <source>
        <dbReference type="Pfam" id="PF09743"/>
    </source>
</evidence>
<dbReference type="GO" id="GO:0032434">
    <property type="term" value="P:regulation of proteasomal ubiquitin-dependent protein catabolic process"/>
    <property type="evidence" value="ECO:0007669"/>
    <property type="project" value="TreeGrafter"/>
</dbReference>
<protein>
    <recommendedName>
        <fullName evidence="1">E3 UFM1-protein ligase 1-like N-terminal domain-containing protein</fullName>
    </recommendedName>
</protein>
<dbReference type="EMBL" id="CAJOBI010333740">
    <property type="protein sequence ID" value="CAF5202604.1"/>
    <property type="molecule type" value="Genomic_DNA"/>
</dbReference>
<dbReference type="GO" id="GO:0005789">
    <property type="term" value="C:endoplasmic reticulum membrane"/>
    <property type="evidence" value="ECO:0007669"/>
    <property type="project" value="TreeGrafter"/>
</dbReference>
<feature type="non-terminal residue" evidence="2">
    <location>
        <position position="214"/>
    </location>
</feature>
<reference evidence="2" key="1">
    <citation type="submission" date="2021-02" db="EMBL/GenBank/DDBJ databases">
        <authorList>
            <person name="Nowell W R."/>
        </authorList>
    </citation>
    <scope>NUCLEOTIDE SEQUENCE</scope>
</reference>
<dbReference type="PANTHER" id="PTHR31057:SF0">
    <property type="entry name" value="E3 UFM1-PROTEIN LIGASE 1"/>
    <property type="match status" value="1"/>
</dbReference>
<gene>
    <name evidence="2" type="ORF">SMN809_LOCUS75964</name>
</gene>
<dbReference type="Pfam" id="PF09743">
    <property type="entry name" value="E3_UFM1_ligase"/>
    <property type="match status" value="1"/>
</dbReference>
<accession>A0A8S3INX0</accession>
<dbReference type="InterPro" id="IPR056579">
    <property type="entry name" value="Ufl1_N"/>
</dbReference>
<dbReference type="GO" id="GO:0061666">
    <property type="term" value="F:UFM1 ligase activity"/>
    <property type="evidence" value="ECO:0007669"/>
    <property type="project" value="InterPro"/>
</dbReference>